<dbReference type="SUPFAM" id="SSF111331">
    <property type="entry name" value="NAD kinase/diacylglycerol kinase-like"/>
    <property type="match status" value="1"/>
</dbReference>
<dbReference type="GO" id="GO:0016020">
    <property type="term" value="C:membrane"/>
    <property type="evidence" value="ECO:0007669"/>
    <property type="project" value="UniProtKB-SubCell"/>
</dbReference>
<evidence type="ECO:0000313" key="11">
    <source>
        <dbReference type="EMBL" id="KAA8495972.1"/>
    </source>
</evidence>
<dbReference type="PANTHER" id="PTHR11255:SF54">
    <property type="entry name" value="DIACYLGLYCEROL KINASE THETA"/>
    <property type="match status" value="1"/>
</dbReference>
<dbReference type="Pfam" id="PF00781">
    <property type="entry name" value="DAGK_cat"/>
    <property type="match status" value="1"/>
</dbReference>
<dbReference type="EC" id="2.7.1.107" evidence="9"/>
<evidence type="ECO:0000256" key="9">
    <source>
        <dbReference type="RuleBase" id="RU361128"/>
    </source>
</evidence>
<sequence length="399" mass="44132">MVVATWRTAEFKMDNKKHDIEVFVLVNPKSGGQAGEKVFQEMSNEVGAERCYFLQGKQGLKQEALERLWELLSQMESFKTLVSEAPSAVRENPHHEFVSTGAFFRVIAAGGDGTVAWVLACMDELEHLPPFVRIPVAHLPLGTGNDFARATQWGGGYDGGHAKRLVQQVREAGCIHLDRWKMKLENLMENAPAGERSMDLPFQNYCSFGCDAAIARAFEDERQKHPEKFTSRTRNKMIYSSKGTATMFNGSGFRVKSYLEVIPGTEKDAVPVPLPGPTQTIIIQNIPSYMGGIDVWGNKGESLPCVPCLHKTEGFHAQSMSDGQLEAIAFFSSIHQGSAAVFHHTGKRVAQAPSFVIQGKPGKIWYFQVDGEAVKLTGEGGFRAQITLGRRSEVLVRKK</sequence>
<dbReference type="Gene3D" id="2.60.200.40">
    <property type="match status" value="1"/>
</dbReference>
<dbReference type="OrthoDB" id="242257at2759"/>
<proteinExistence type="inferred from homology"/>
<comment type="similarity">
    <text evidence="2 9">Belongs to the eukaryotic diacylglycerol kinase family.</text>
</comment>
<reference evidence="12" key="1">
    <citation type="journal article" date="2019" name="Nat. Commun.">
        <title>Expansion of phycobilisome linker gene families in mesophilic red algae.</title>
        <authorList>
            <person name="Lee J."/>
            <person name="Kim D."/>
            <person name="Bhattacharya D."/>
            <person name="Yoon H.S."/>
        </authorList>
    </citation>
    <scope>NUCLEOTIDE SEQUENCE [LARGE SCALE GENOMIC DNA]</scope>
    <source>
        <strain evidence="12">CCMP 1328</strain>
    </source>
</reference>
<dbReference type="Gene3D" id="3.40.50.10330">
    <property type="entry name" value="Probable inorganic polyphosphate/atp-NAD kinase, domain 1"/>
    <property type="match status" value="1"/>
</dbReference>
<dbReference type="PANTHER" id="PTHR11255">
    <property type="entry name" value="DIACYLGLYCEROL KINASE"/>
    <property type="match status" value="1"/>
</dbReference>
<keyword evidence="5" id="KW-0479">Metal-binding</keyword>
<evidence type="ECO:0000256" key="5">
    <source>
        <dbReference type="ARBA" id="ARBA00022771"/>
    </source>
</evidence>
<dbReference type="InterPro" id="IPR037607">
    <property type="entry name" value="DGK"/>
</dbReference>
<organism evidence="11 12">
    <name type="scientific">Porphyridium purpureum</name>
    <name type="common">Red alga</name>
    <name type="synonym">Porphyridium cruentum</name>
    <dbReference type="NCBI Taxonomy" id="35688"/>
    <lineage>
        <taxon>Eukaryota</taxon>
        <taxon>Rhodophyta</taxon>
        <taxon>Bangiophyceae</taxon>
        <taxon>Porphyridiales</taxon>
        <taxon>Porphyridiaceae</taxon>
        <taxon>Porphyridium</taxon>
    </lineage>
</organism>
<dbReference type="Pfam" id="PF00609">
    <property type="entry name" value="DAGK_acc"/>
    <property type="match status" value="1"/>
</dbReference>
<dbReference type="InterPro" id="IPR017438">
    <property type="entry name" value="ATP-NAD_kinase_N"/>
</dbReference>
<comment type="subcellular location">
    <subcellularLocation>
        <location evidence="1">Membrane</location>
    </subcellularLocation>
</comment>
<feature type="domain" description="DAGKc" evidence="10">
    <location>
        <begin position="17"/>
        <end position="186"/>
    </location>
</feature>
<keyword evidence="12" id="KW-1185">Reference proteome</keyword>
<dbReference type="SMART" id="SM00046">
    <property type="entry name" value="DAGKc"/>
    <property type="match status" value="1"/>
</dbReference>
<keyword evidence="3 9" id="KW-0808">Transferase</keyword>
<evidence type="ECO:0000256" key="6">
    <source>
        <dbReference type="ARBA" id="ARBA00022777"/>
    </source>
</evidence>
<dbReference type="GO" id="GO:0008270">
    <property type="term" value="F:zinc ion binding"/>
    <property type="evidence" value="ECO:0007669"/>
    <property type="project" value="UniProtKB-KW"/>
</dbReference>
<name>A0A5J4YYL2_PORPP</name>
<protein>
    <recommendedName>
        <fullName evidence="9">Diacylglycerol kinase</fullName>
        <shortName evidence="9">DAG kinase</shortName>
        <ecNumber evidence="9">2.7.1.107</ecNumber>
    </recommendedName>
</protein>
<accession>A0A5J4YYL2</accession>
<dbReference type="SMART" id="SM00045">
    <property type="entry name" value="DAGKa"/>
    <property type="match status" value="1"/>
</dbReference>
<evidence type="ECO:0000313" key="12">
    <source>
        <dbReference type="Proteomes" id="UP000324585"/>
    </source>
</evidence>
<dbReference type="InterPro" id="IPR000756">
    <property type="entry name" value="Diacylglycerol_kin_accessory"/>
</dbReference>
<evidence type="ECO:0000259" key="10">
    <source>
        <dbReference type="PROSITE" id="PS50146"/>
    </source>
</evidence>
<comment type="caution">
    <text evidence="11">The sequence shown here is derived from an EMBL/GenBank/DDBJ whole genome shotgun (WGS) entry which is preliminary data.</text>
</comment>
<dbReference type="InterPro" id="IPR016064">
    <property type="entry name" value="NAD/diacylglycerol_kinase_sf"/>
</dbReference>
<dbReference type="EMBL" id="VRMN01000003">
    <property type="protein sequence ID" value="KAA8495972.1"/>
    <property type="molecule type" value="Genomic_DNA"/>
</dbReference>
<dbReference type="GO" id="GO:0005524">
    <property type="term" value="F:ATP binding"/>
    <property type="evidence" value="ECO:0007669"/>
    <property type="project" value="UniProtKB-KW"/>
</dbReference>
<keyword evidence="5" id="KW-0862">Zinc</keyword>
<evidence type="ECO:0000256" key="7">
    <source>
        <dbReference type="ARBA" id="ARBA00022840"/>
    </source>
</evidence>
<evidence type="ECO:0000256" key="3">
    <source>
        <dbReference type="ARBA" id="ARBA00022679"/>
    </source>
</evidence>
<dbReference type="InterPro" id="IPR001206">
    <property type="entry name" value="Diacylglycerol_kinase_cat_dom"/>
</dbReference>
<comment type="catalytic activity">
    <reaction evidence="9">
        <text>a 1,2-diacyl-sn-glycerol + ATP = a 1,2-diacyl-sn-glycero-3-phosphate + ADP + H(+)</text>
        <dbReference type="Rhea" id="RHEA:10272"/>
        <dbReference type="ChEBI" id="CHEBI:15378"/>
        <dbReference type="ChEBI" id="CHEBI:17815"/>
        <dbReference type="ChEBI" id="CHEBI:30616"/>
        <dbReference type="ChEBI" id="CHEBI:58608"/>
        <dbReference type="ChEBI" id="CHEBI:456216"/>
        <dbReference type="EC" id="2.7.1.107"/>
    </reaction>
</comment>
<keyword evidence="6 9" id="KW-0418">Kinase</keyword>
<evidence type="ECO:0000256" key="1">
    <source>
        <dbReference type="ARBA" id="ARBA00004370"/>
    </source>
</evidence>
<keyword evidence="7 9" id="KW-0067">ATP-binding</keyword>
<dbReference type="GO" id="GO:0004143">
    <property type="term" value="F:ATP-dependent diacylglycerol kinase activity"/>
    <property type="evidence" value="ECO:0007669"/>
    <property type="project" value="UniProtKB-EC"/>
</dbReference>
<dbReference type="GO" id="GO:0007200">
    <property type="term" value="P:phospholipase C-activating G protein-coupled receptor signaling pathway"/>
    <property type="evidence" value="ECO:0007669"/>
    <property type="project" value="InterPro"/>
</dbReference>
<gene>
    <name evidence="11" type="ORF">FVE85_2127</name>
</gene>
<evidence type="ECO:0000256" key="8">
    <source>
        <dbReference type="ARBA" id="ARBA00023136"/>
    </source>
</evidence>
<dbReference type="PROSITE" id="PS50146">
    <property type="entry name" value="DAGK"/>
    <property type="match status" value="1"/>
</dbReference>
<dbReference type="Proteomes" id="UP000324585">
    <property type="component" value="Unassembled WGS sequence"/>
</dbReference>
<keyword evidence="5" id="KW-0863">Zinc-finger</keyword>
<dbReference type="OMA" id="CQFDGEE"/>
<keyword evidence="4 9" id="KW-0547">Nucleotide-binding</keyword>
<dbReference type="AlphaFoldDB" id="A0A5J4YYL2"/>
<keyword evidence="8" id="KW-0472">Membrane</keyword>
<evidence type="ECO:0000256" key="4">
    <source>
        <dbReference type="ARBA" id="ARBA00022741"/>
    </source>
</evidence>
<evidence type="ECO:0000256" key="2">
    <source>
        <dbReference type="ARBA" id="ARBA00009280"/>
    </source>
</evidence>